<dbReference type="PROSITE" id="PS00086">
    <property type="entry name" value="CYTOCHROME_P450"/>
    <property type="match status" value="1"/>
</dbReference>
<dbReference type="PANTHER" id="PTHR24291">
    <property type="entry name" value="CYTOCHROME P450 FAMILY 4"/>
    <property type="match status" value="1"/>
</dbReference>
<keyword evidence="5 7" id="KW-0408">Iron</keyword>
<keyword evidence="4 8" id="KW-0560">Oxidoreductase</keyword>
<dbReference type="GO" id="GO:0020037">
    <property type="term" value="F:heme binding"/>
    <property type="evidence" value="ECO:0007669"/>
    <property type="project" value="InterPro"/>
</dbReference>
<dbReference type="PRINTS" id="PR00385">
    <property type="entry name" value="P450"/>
</dbReference>
<keyword evidence="2 7" id="KW-0349">Heme</keyword>
<dbReference type="InterPro" id="IPR017972">
    <property type="entry name" value="Cyt_P450_CS"/>
</dbReference>
<dbReference type="Proteomes" id="UP000503540">
    <property type="component" value="Chromosome"/>
</dbReference>
<dbReference type="EMBL" id="CP046172">
    <property type="protein sequence ID" value="QIS12365.1"/>
    <property type="molecule type" value="Genomic_DNA"/>
</dbReference>
<dbReference type="CDD" id="cd20620">
    <property type="entry name" value="CYP132-like"/>
    <property type="match status" value="1"/>
</dbReference>
<sequence>MRDCASTTPTATRWWWRSRTTPTSCARTRNCCGDRTFQKEDNPMKAPGPGLVETGRMLPKLGKDPLGTVGALLGGYGDVVRVKAGPMLVYLIADPAMTEYVLKDNYTNYRKSPIYDEFSILLGDGQLTTNHLEYWRKQRKLIHPAFSHSHVKGFADSITDSAAALLNRWDGAAGEFRDIYADYVELLLAVTGRILFSIDLSTDTTQVTEAMRAAFAFIMKRVNAPLKLPQSFPTPQARQVARKVGELDAVVRHLIDERRQGGETADVLTALVRARDEDGNSMREEDLLNEIKTLLVAGHESPANALSWACYLLALHPEIQERLAAEVRDVLDTRTPNFADLGRLDYCRMVIEETMRLYPPAWIVERTPIADDVIGGYEVPAGARITLCMYYIHRDKRLWDDPEAFRPERFADAEVADRHKFAYFPFSGGPRICLGKDLSMTEMVLVLAMTVQRFRLELDPAHPVVPLASVNLRPEHGIRIRPVRRD</sequence>
<keyword evidence="3 7" id="KW-0479">Metal-binding</keyword>
<dbReference type="InterPro" id="IPR036396">
    <property type="entry name" value="Cyt_P450_sf"/>
</dbReference>
<evidence type="ECO:0000256" key="5">
    <source>
        <dbReference type="ARBA" id="ARBA00023004"/>
    </source>
</evidence>
<dbReference type="Gene3D" id="1.10.630.10">
    <property type="entry name" value="Cytochrome P450"/>
    <property type="match status" value="1"/>
</dbReference>
<dbReference type="PRINTS" id="PR00463">
    <property type="entry name" value="EP450I"/>
</dbReference>
<keyword evidence="6 8" id="KW-0503">Monooxygenase</keyword>
<comment type="cofactor">
    <cofactor evidence="7">
        <name>heme</name>
        <dbReference type="ChEBI" id="CHEBI:30413"/>
    </cofactor>
</comment>
<dbReference type="SUPFAM" id="SSF48264">
    <property type="entry name" value="Cytochrome P450"/>
    <property type="match status" value="1"/>
</dbReference>
<organism evidence="9 10">
    <name type="scientific">Nocardia arthritidis</name>
    <dbReference type="NCBI Taxonomy" id="228602"/>
    <lineage>
        <taxon>Bacteria</taxon>
        <taxon>Bacillati</taxon>
        <taxon>Actinomycetota</taxon>
        <taxon>Actinomycetes</taxon>
        <taxon>Mycobacteriales</taxon>
        <taxon>Nocardiaceae</taxon>
        <taxon>Nocardia</taxon>
    </lineage>
</organism>
<gene>
    <name evidence="9" type="ORF">F5544_22515</name>
</gene>
<dbReference type="KEGG" id="nah:F5544_22515"/>
<evidence type="ECO:0000256" key="7">
    <source>
        <dbReference type="PIRSR" id="PIRSR602401-1"/>
    </source>
</evidence>
<keyword evidence="10" id="KW-1185">Reference proteome</keyword>
<feature type="binding site" description="axial binding residue" evidence="7">
    <location>
        <position position="433"/>
    </location>
    <ligand>
        <name>heme</name>
        <dbReference type="ChEBI" id="CHEBI:30413"/>
    </ligand>
    <ligandPart>
        <name>Fe</name>
        <dbReference type="ChEBI" id="CHEBI:18248"/>
    </ligandPart>
</feature>
<dbReference type="PANTHER" id="PTHR24291:SF50">
    <property type="entry name" value="BIFUNCTIONAL ALBAFLAVENONE MONOOXYGENASE_TERPENE SYNTHASE"/>
    <property type="match status" value="1"/>
</dbReference>
<evidence type="ECO:0000256" key="8">
    <source>
        <dbReference type="RuleBase" id="RU000461"/>
    </source>
</evidence>
<evidence type="ECO:0000313" key="10">
    <source>
        <dbReference type="Proteomes" id="UP000503540"/>
    </source>
</evidence>
<dbReference type="GO" id="GO:0016705">
    <property type="term" value="F:oxidoreductase activity, acting on paired donors, with incorporation or reduction of molecular oxygen"/>
    <property type="evidence" value="ECO:0007669"/>
    <property type="project" value="InterPro"/>
</dbReference>
<dbReference type="InterPro" id="IPR002401">
    <property type="entry name" value="Cyt_P450_E_grp-I"/>
</dbReference>
<dbReference type="InterPro" id="IPR050196">
    <property type="entry name" value="Cytochrome_P450_Monoox"/>
</dbReference>
<dbReference type="GO" id="GO:0005506">
    <property type="term" value="F:iron ion binding"/>
    <property type="evidence" value="ECO:0007669"/>
    <property type="project" value="InterPro"/>
</dbReference>
<comment type="similarity">
    <text evidence="1 8">Belongs to the cytochrome P450 family.</text>
</comment>
<evidence type="ECO:0000256" key="1">
    <source>
        <dbReference type="ARBA" id="ARBA00010617"/>
    </source>
</evidence>
<accession>A0A6G9YGF0</accession>
<proteinExistence type="inferred from homology"/>
<evidence type="ECO:0000256" key="3">
    <source>
        <dbReference type="ARBA" id="ARBA00022723"/>
    </source>
</evidence>
<dbReference type="InterPro" id="IPR001128">
    <property type="entry name" value="Cyt_P450"/>
</dbReference>
<dbReference type="Pfam" id="PF00067">
    <property type="entry name" value="p450"/>
    <property type="match status" value="1"/>
</dbReference>
<evidence type="ECO:0000256" key="2">
    <source>
        <dbReference type="ARBA" id="ARBA00022617"/>
    </source>
</evidence>
<protein>
    <submittedName>
        <fullName evidence="9">Cytochrome P450</fullName>
    </submittedName>
</protein>
<evidence type="ECO:0000256" key="4">
    <source>
        <dbReference type="ARBA" id="ARBA00023002"/>
    </source>
</evidence>
<dbReference type="GO" id="GO:0004497">
    <property type="term" value="F:monooxygenase activity"/>
    <property type="evidence" value="ECO:0007669"/>
    <property type="project" value="UniProtKB-KW"/>
</dbReference>
<dbReference type="AlphaFoldDB" id="A0A6G9YGF0"/>
<evidence type="ECO:0000313" key="9">
    <source>
        <dbReference type="EMBL" id="QIS12365.1"/>
    </source>
</evidence>
<name>A0A6G9YGF0_9NOCA</name>
<evidence type="ECO:0000256" key="6">
    <source>
        <dbReference type="ARBA" id="ARBA00023033"/>
    </source>
</evidence>
<reference evidence="9 10" key="1">
    <citation type="journal article" date="2019" name="ACS Chem. Biol.">
        <title>Identification and Mobilization of a Cryptic Antibiotic Biosynthesis Gene Locus from a Human-Pathogenic Nocardia Isolate.</title>
        <authorList>
            <person name="Herisse M."/>
            <person name="Ishida K."/>
            <person name="Porter J.L."/>
            <person name="Howden B."/>
            <person name="Hertweck C."/>
            <person name="Stinear T.P."/>
            <person name="Pidot S.J."/>
        </authorList>
    </citation>
    <scope>NUCLEOTIDE SEQUENCE [LARGE SCALE GENOMIC DNA]</scope>
    <source>
        <strain evidence="9 10">AUSMDU00012717</strain>
    </source>
</reference>